<evidence type="ECO:0000256" key="1">
    <source>
        <dbReference type="ARBA" id="ARBA00004651"/>
    </source>
</evidence>
<feature type="domain" description="EamA" evidence="7">
    <location>
        <begin position="4"/>
        <end position="133"/>
    </location>
</feature>
<evidence type="ECO:0000256" key="2">
    <source>
        <dbReference type="ARBA" id="ARBA00022475"/>
    </source>
</evidence>
<dbReference type="GO" id="GO:0005886">
    <property type="term" value="C:plasma membrane"/>
    <property type="evidence" value="ECO:0007669"/>
    <property type="project" value="UniProtKB-SubCell"/>
</dbReference>
<feature type="transmembrane region" description="Helical" evidence="6">
    <location>
        <begin position="61"/>
        <end position="83"/>
    </location>
</feature>
<dbReference type="InterPro" id="IPR050638">
    <property type="entry name" value="AA-Vitamin_Transporters"/>
</dbReference>
<dbReference type="Proteomes" id="UP000229401">
    <property type="component" value="Unassembled WGS sequence"/>
</dbReference>
<feature type="transmembrane region" description="Helical" evidence="6">
    <location>
        <begin position="117"/>
        <end position="139"/>
    </location>
</feature>
<dbReference type="InterPro" id="IPR037185">
    <property type="entry name" value="EmrE-like"/>
</dbReference>
<dbReference type="InterPro" id="IPR000620">
    <property type="entry name" value="EamA_dom"/>
</dbReference>
<comment type="subcellular location">
    <subcellularLocation>
        <location evidence="1">Cell membrane</location>
        <topology evidence="1">Multi-pass membrane protein</topology>
    </subcellularLocation>
</comment>
<dbReference type="Pfam" id="PF00892">
    <property type="entry name" value="EamA"/>
    <property type="match status" value="2"/>
</dbReference>
<dbReference type="SUPFAM" id="SSF103481">
    <property type="entry name" value="Multidrug resistance efflux transporter EmrE"/>
    <property type="match status" value="2"/>
</dbReference>
<keyword evidence="2" id="KW-1003">Cell membrane</keyword>
<evidence type="ECO:0000313" key="9">
    <source>
        <dbReference type="Proteomes" id="UP000229401"/>
    </source>
</evidence>
<feature type="transmembrane region" description="Helical" evidence="6">
    <location>
        <begin position="247"/>
        <end position="267"/>
    </location>
</feature>
<name>A0A2M7QI99_9BACT</name>
<feature type="transmembrane region" description="Helical" evidence="6">
    <location>
        <begin position="273"/>
        <end position="292"/>
    </location>
</feature>
<dbReference type="EMBL" id="PFLI01000104">
    <property type="protein sequence ID" value="PIY72033.1"/>
    <property type="molecule type" value="Genomic_DNA"/>
</dbReference>
<accession>A0A2M7QI99</accession>
<feature type="transmembrane region" description="Helical" evidence="6">
    <location>
        <begin position="151"/>
        <end position="172"/>
    </location>
</feature>
<evidence type="ECO:0000313" key="8">
    <source>
        <dbReference type="EMBL" id="PIY72033.1"/>
    </source>
</evidence>
<dbReference type="PANTHER" id="PTHR32322">
    <property type="entry name" value="INNER MEMBRANE TRANSPORTER"/>
    <property type="match status" value="1"/>
</dbReference>
<evidence type="ECO:0000259" key="7">
    <source>
        <dbReference type="Pfam" id="PF00892"/>
    </source>
</evidence>
<sequence length="308" mass="34728">MNPVLALMITNLIWGAAAPIFKLALQNIPLFTLAFFRFFFASLFMFPLGWKYWQPITLKQFFSIFLLALFAITVNIGFYFLALPKTVSINAPIIGSAQPIFLYLLSIFILKEKPHKRVLWGIIISFLGVMTIVLSPLFLDGGMTLLSKEKAMEGNLLLIIATLGSVMGVLMLKKMVKTVNHFQITSISFIFGALTFFPLMLPELNTWSLSQLDYRGLIGIIFGAFFSSTIAYSLFNYGISKINAQEVGIFSYIDPIIAVLLAIPLLHEYPTPFFYIGSIFVFGGILIAEGRIHYHPLHLLKRINKTKY</sequence>
<protein>
    <recommendedName>
        <fullName evidence="7">EamA domain-containing protein</fullName>
    </recommendedName>
</protein>
<feature type="transmembrane region" description="Helical" evidence="6">
    <location>
        <begin position="27"/>
        <end position="49"/>
    </location>
</feature>
<evidence type="ECO:0000256" key="4">
    <source>
        <dbReference type="ARBA" id="ARBA00022989"/>
    </source>
</evidence>
<feature type="transmembrane region" description="Helical" evidence="6">
    <location>
        <begin position="184"/>
        <end position="202"/>
    </location>
</feature>
<proteinExistence type="predicted"/>
<organism evidence="8 9">
    <name type="scientific">Candidatus Roizmanbacteria bacterium CG_4_10_14_0_8_um_filter_33_9</name>
    <dbReference type="NCBI Taxonomy" id="1974826"/>
    <lineage>
        <taxon>Bacteria</taxon>
        <taxon>Candidatus Roizmaniibacteriota</taxon>
    </lineage>
</organism>
<evidence type="ECO:0000256" key="5">
    <source>
        <dbReference type="ARBA" id="ARBA00023136"/>
    </source>
</evidence>
<reference evidence="9" key="1">
    <citation type="submission" date="2017-09" db="EMBL/GenBank/DDBJ databases">
        <title>Depth-based differentiation of microbial function through sediment-hosted aquifers and enrichment of novel symbionts in the deep terrestrial subsurface.</title>
        <authorList>
            <person name="Probst A.J."/>
            <person name="Ladd B."/>
            <person name="Jarett J.K."/>
            <person name="Geller-Mcgrath D.E."/>
            <person name="Sieber C.M.K."/>
            <person name="Emerson J.B."/>
            <person name="Anantharaman K."/>
            <person name="Thomas B.C."/>
            <person name="Malmstrom R."/>
            <person name="Stieglmeier M."/>
            <person name="Klingl A."/>
            <person name="Woyke T."/>
            <person name="Ryan C.M."/>
            <person name="Banfield J.F."/>
        </authorList>
    </citation>
    <scope>NUCLEOTIDE SEQUENCE [LARGE SCALE GENOMIC DNA]</scope>
</reference>
<keyword evidence="5 6" id="KW-0472">Membrane</keyword>
<keyword evidence="4 6" id="KW-1133">Transmembrane helix</keyword>
<dbReference type="AlphaFoldDB" id="A0A2M7QI99"/>
<gene>
    <name evidence="8" type="ORF">COY87_03050</name>
</gene>
<dbReference type="PANTHER" id="PTHR32322:SF18">
    <property type="entry name" value="S-ADENOSYLMETHIONINE_S-ADENOSYLHOMOCYSTEINE TRANSPORTER"/>
    <property type="match status" value="1"/>
</dbReference>
<evidence type="ECO:0000256" key="3">
    <source>
        <dbReference type="ARBA" id="ARBA00022692"/>
    </source>
</evidence>
<feature type="transmembrane region" description="Helical" evidence="6">
    <location>
        <begin position="214"/>
        <end position="235"/>
    </location>
</feature>
<comment type="caution">
    <text evidence="8">The sequence shown here is derived from an EMBL/GenBank/DDBJ whole genome shotgun (WGS) entry which is preliminary data.</text>
</comment>
<evidence type="ECO:0000256" key="6">
    <source>
        <dbReference type="SAM" id="Phobius"/>
    </source>
</evidence>
<keyword evidence="3 6" id="KW-0812">Transmembrane</keyword>
<feature type="transmembrane region" description="Helical" evidence="6">
    <location>
        <begin position="89"/>
        <end position="110"/>
    </location>
</feature>
<feature type="domain" description="EamA" evidence="7">
    <location>
        <begin position="154"/>
        <end position="287"/>
    </location>
</feature>